<feature type="region of interest" description="Disordered" evidence="1">
    <location>
        <begin position="643"/>
        <end position="671"/>
    </location>
</feature>
<feature type="compositionally biased region" description="Low complexity" evidence="1">
    <location>
        <begin position="682"/>
        <end position="694"/>
    </location>
</feature>
<sequence length="1251" mass="141339">MINRELKHQLDRVDKRLRMYRFWSGLGIVLISTAVLTGLIYAYQRGTGNTIEGGLQLTLSVALLGSFFVIVASFFTRREQHRLAQQIESRYPQLDSVLVTALDQQPDKSTGHWGYLQQSVVDKAVHHALVHDWRSLVSSKQMGFARFSAFAGIVFLVLGSLGLNSLPANRIPEKSTPEKLFDNVEIGYTAYDVIIEPGDTEVEQGTSLLVLARFADRLPPEATLIYKTDGGVEHAVPMSRSLDDPLFGGRIASVESPLNYRVEIGSQRTSGYRVDVFTYPMLVQTDARLLFPIYTNQEEKLVQDVRRVSAVEGTKLTLMCRVNKALATAQFVEVIENQEETISLNPSDTDTLIYETSFVVNRSRELELYLTDENGRTNRHPPKFRITMIENLPPDIKLAKPTRDIEVSPIEEVELAASAWDDFGLQQVGVSYSIPGRIEQEISIGDTFPAKERIEVEHLLAFEELDASSDELLTWYFWAEDIGPDGEVRRVSSDLFFAEVRPFEEIFRQGQQPEGNSQQQKQQSGQNAEQAEELAELQKQIINATWKIIRRETRNEPSAEFKSDMQLITESQQSALTQVLELEQNLEDSESLAHVERVKQEMQKAIQSLESAGSGSSISQLQPALDHEQAAYQALLRLRAREHEVVQSSQSQQSGQSQQSKNSRSQQQLNQLQLREDENRYAQQEQAQTEQEQQASEDRQVLNRLKELAERQGDLNEQIKEVQAALEEAETEEERAEAERQLKRLREEQEELLRDTDELQERMEQPQNQERMAEAQQQLDEARENIRQSAESLQQEMLTQAANQGTRAQRGLDDLKEEFQKRTAGEFEEQLREIQEQAQKLVEEENKLAEQLEDLRSGDDPASNSLRDSGDQQASEQQLLKQKERLKNLLDKMRETIEQAEESQPLLAEELYETIRDTRKADPEKALEATDLSLQRGLLDYAIEQEELARESMQGLAEGIDKAAEKVLGDEVESLRRALSELDQLNKDLDGELARAEGRESDEQVGHTSAGEAREVSENEKKNEEAESPTGQGTSKEQPNEQDSKMQQSGQQGKPSAQPGKPGQESAQESEQPGQTPGQQKTPGQNNSPGQPGQSQQNQPSGQQQNSPGNRQSEGDSKTLNFGPGGIEQFLNNGGNAPASPFSGDNFVEWSDRLRDVEEIVDDTNLQAEAARIRDEAREIRKEILNSSTPPQWDLIKQKIAQPLTELQNRVAEELLKRTAEDARVPIDKDPVPAEYEDEVRRYYQRLGSGE</sequence>
<feature type="region of interest" description="Disordered" evidence="1">
    <location>
        <begin position="990"/>
        <end position="1145"/>
    </location>
</feature>
<feature type="region of interest" description="Disordered" evidence="1">
    <location>
        <begin position="679"/>
        <end position="698"/>
    </location>
</feature>
<feature type="compositionally biased region" description="Polar residues" evidence="1">
    <location>
        <begin position="862"/>
        <end position="880"/>
    </location>
</feature>
<feature type="compositionally biased region" description="Polar residues" evidence="1">
    <location>
        <begin position="787"/>
        <end position="807"/>
    </location>
</feature>
<feature type="transmembrane region" description="Helical" evidence="2">
    <location>
        <begin position="20"/>
        <end position="43"/>
    </location>
</feature>
<feature type="compositionally biased region" description="Low complexity" evidence="1">
    <location>
        <begin position="510"/>
        <end position="529"/>
    </location>
</feature>
<evidence type="ECO:0000256" key="2">
    <source>
        <dbReference type="SAM" id="Phobius"/>
    </source>
</evidence>
<evidence type="ECO:0000313" key="4">
    <source>
        <dbReference type="Proteomes" id="UP000316095"/>
    </source>
</evidence>
<reference evidence="3 4" key="1">
    <citation type="submission" date="2019-02" db="EMBL/GenBank/DDBJ databases">
        <title>Deep-cultivation of Planctomycetes and their phenomic and genomic characterization uncovers novel biology.</title>
        <authorList>
            <person name="Wiegand S."/>
            <person name="Jogler M."/>
            <person name="Boedeker C."/>
            <person name="Pinto D."/>
            <person name="Vollmers J."/>
            <person name="Rivas-Marin E."/>
            <person name="Kohn T."/>
            <person name="Peeters S.H."/>
            <person name="Heuer A."/>
            <person name="Rast P."/>
            <person name="Oberbeckmann S."/>
            <person name="Bunk B."/>
            <person name="Jeske O."/>
            <person name="Meyerdierks A."/>
            <person name="Storesund J.E."/>
            <person name="Kallscheuer N."/>
            <person name="Luecker S."/>
            <person name="Lage O.M."/>
            <person name="Pohl T."/>
            <person name="Merkel B.J."/>
            <person name="Hornburger P."/>
            <person name="Mueller R.-W."/>
            <person name="Bruemmer F."/>
            <person name="Labrenz M."/>
            <person name="Spormann A.M."/>
            <person name="Op Den Camp H."/>
            <person name="Overmann J."/>
            <person name="Amann R."/>
            <person name="Jetten M.S.M."/>
            <person name="Mascher T."/>
            <person name="Medema M.H."/>
            <person name="Devos D.P."/>
            <person name="Kaster A.-K."/>
            <person name="Ovreas L."/>
            <person name="Rohde M."/>
            <person name="Galperin M.Y."/>
            <person name="Jogler C."/>
        </authorList>
    </citation>
    <scope>NUCLEOTIDE SEQUENCE [LARGE SCALE GENOMIC DNA]</scope>
    <source>
        <strain evidence="3 4">Pan54</strain>
    </source>
</reference>
<feature type="transmembrane region" description="Helical" evidence="2">
    <location>
        <begin position="144"/>
        <end position="163"/>
    </location>
</feature>
<keyword evidence="4" id="KW-1185">Reference proteome</keyword>
<keyword evidence="2" id="KW-0812">Transmembrane</keyword>
<feature type="compositionally biased region" description="Basic and acidic residues" evidence="1">
    <location>
        <begin position="810"/>
        <end position="859"/>
    </location>
</feature>
<proteinExistence type="predicted"/>
<dbReference type="EMBL" id="SJPG01000001">
    <property type="protein sequence ID" value="TWT60466.1"/>
    <property type="molecule type" value="Genomic_DNA"/>
</dbReference>
<keyword evidence="2" id="KW-0472">Membrane</keyword>
<comment type="caution">
    <text evidence="3">The sequence shown here is derived from an EMBL/GenBank/DDBJ whole genome shotgun (WGS) entry which is preliminary data.</text>
</comment>
<dbReference type="AlphaFoldDB" id="A0A5C5XBR5"/>
<protein>
    <submittedName>
        <fullName evidence="3">Uncharacterized protein</fullName>
    </submittedName>
</protein>
<feature type="region of interest" description="Disordered" evidence="1">
    <location>
        <begin position="760"/>
        <end position="883"/>
    </location>
</feature>
<feature type="compositionally biased region" description="Polar residues" evidence="1">
    <location>
        <begin position="765"/>
        <end position="779"/>
    </location>
</feature>
<accession>A0A5C5XBR5</accession>
<evidence type="ECO:0000313" key="3">
    <source>
        <dbReference type="EMBL" id="TWT60466.1"/>
    </source>
</evidence>
<feature type="region of interest" description="Disordered" evidence="1">
    <location>
        <begin position="510"/>
        <end position="533"/>
    </location>
</feature>
<feature type="compositionally biased region" description="Low complexity" evidence="1">
    <location>
        <begin position="647"/>
        <end position="671"/>
    </location>
</feature>
<evidence type="ECO:0000256" key="1">
    <source>
        <dbReference type="SAM" id="MobiDB-lite"/>
    </source>
</evidence>
<feature type="compositionally biased region" description="Polar residues" evidence="1">
    <location>
        <begin position="1045"/>
        <end position="1055"/>
    </location>
</feature>
<feature type="compositionally biased region" description="Low complexity" evidence="1">
    <location>
        <begin position="1072"/>
        <end position="1110"/>
    </location>
</feature>
<name>A0A5C5XBR5_9PLAN</name>
<dbReference type="OrthoDB" id="221248at2"/>
<dbReference type="RefSeq" id="WP_146502588.1">
    <property type="nucleotide sequence ID" value="NZ_SJPG01000001.1"/>
</dbReference>
<gene>
    <name evidence="3" type="ORF">Pan54_11800</name>
</gene>
<dbReference type="Proteomes" id="UP000316095">
    <property type="component" value="Unassembled WGS sequence"/>
</dbReference>
<feature type="compositionally biased region" description="Basic and acidic residues" evidence="1">
    <location>
        <begin position="1012"/>
        <end position="1025"/>
    </location>
</feature>
<keyword evidence="2" id="KW-1133">Transmembrane helix</keyword>
<feature type="transmembrane region" description="Helical" evidence="2">
    <location>
        <begin position="55"/>
        <end position="75"/>
    </location>
</feature>
<feature type="compositionally biased region" description="Basic and acidic residues" evidence="1">
    <location>
        <begin position="990"/>
        <end position="1005"/>
    </location>
</feature>
<organism evidence="3 4">
    <name type="scientific">Rubinisphaera italica</name>
    <dbReference type="NCBI Taxonomy" id="2527969"/>
    <lineage>
        <taxon>Bacteria</taxon>
        <taxon>Pseudomonadati</taxon>
        <taxon>Planctomycetota</taxon>
        <taxon>Planctomycetia</taxon>
        <taxon>Planctomycetales</taxon>
        <taxon>Planctomycetaceae</taxon>
        <taxon>Rubinisphaera</taxon>
    </lineage>
</organism>